<keyword evidence="7 9" id="KW-0067">ATP-binding</keyword>
<dbReference type="SUPFAM" id="SSF52540">
    <property type="entry name" value="P-loop containing nucleoside triphosphate hydrolases"/>
    <property type="match status" value="1"/>
</dbReference>
<evidence type="ECO:0000313" key="11">
    <source>
        <dbReference type="EMBL" id="ACG77974.1"/>
    </source>
</evidence>
<dbReference type="PROSITE" id="PS00856">
    <property type="entry name" value="GUANYLATE_KINASE_1"/>
    <property type="match status" value="1"/>
</dbReference>
<comment type="subcellular location">
    <subcellularLocation>
        <location evidence="9">Cytoplasm</location>
    </subcellularLocation>
</comment>
<name>B4RAG7_PHEZH</name>
<dbReference type="InterPro" id="IPR017665">
    <property type="entry name" value="Guanylate_kinase"/>
</dbReference>
<dbReference type="GO" id="GO:0005829">
    <property type="term" value="C:cytosol"/>
    <property type="evidence" value="ECO:0007669"/>
    <property type="project" value="TreeGrafter"/>
</dbReference>
<evidence type="ECO:0000256" key="2">
    <source>
        <dbReference type="ARBA" id="ARBA00012961"/>
    </source>
</evidence>
<dbReference type="SMART" id="SM00072">
    <property type="entry name" value="GuKc"/>
    <property type="match status" value="1"/>
</dbReference>
<keyword evidence="4 9" id="KW-0808">Transferase</keyword>
<dbReference type="CDD" id="cd00071">
    <property type="entry name" value="GMPK"/>
    <property type="match status" value="1"/>
</dbReference>
<dbReference type="eggNOG" id="COG0194">
    <property type="taxonomic scope" value="Bacteria"/>
</dbReference>
<keyword evidence="6 9" id="KW-0418">Kinase</keyword>
<organism evidence="11 12">
    <name type="scientific">Phenylobacterium zucineum (strain HLK1)</name>
    <dbReference type="NCBI Taxonomy" id="450851"/>
    <lineage>
        <taxon>Bacteria</taxon>
        <taxon>Pseudomonadati</taxon>
        <taxon>Pseudomonadota</taxon>
        <taxon>Alphaproteobacteria</taxon>
        <taxon>Caulobacterales</taxon>
        <taxon>Caulobacteraceae</taxon>
        <taxon>Phenylobacterium</taxon>
    </lineage>
</organism>
<dbReference type="EC" id="2.7.4.8" evidence="2 9"/>
<dbReference type="InterPro" id="IPR027417">
    <property type="entry name" value="P-loop_NTPase"/>
</dbReference>
<accession>B4RAG7</accession>
<evidence type="ECO:0000259" key="10">
    <source>
        <dbReference type="PROSITE" id="PS50052"/>
    </source>
</evidence>
<dbReference type="STRING" id="450851.PHZ_c1563"/>
<dbReference type="InterPro" id="IPR020590">
    <property type="entry name" value="Guanylate_kinase_CS"/>
</dbReference>
<dbReference type="EMBL" id="CP000747">
    <property type="protein sequence ID" value="ACG77974.1"/>
    <property type="molecule type" value="Genomic_DNA"/>
</dbReference>
<evidence type="ECO:0000256" key="1">
    <source>
        <dbReference type="ARBA" id="ARBA00005790"/>
    </source>
</evidence>
<dbReference type="OrthoDB" id="9808150at2"/>
<keyword evidence="5 9" id="KW-0547">Nucleotide-binding</keyword>
<dbReference type="Pfam" id="PF00625">
    <property type="entry name" value="Guanylate_kin"/>
    <property type="match status" value="1"/>
</dbReference>
<dbReference type="Gene3D" id="3.40.50.300">
    <property type="entry name" value="P-loop containing nucleotide triphosphate hydrolases"/>
    <property type="match status" value="1"/>
</dbReference>
<dbReference type="InterPro" id="IPR008145">
    <property type="entry name" value="GK/Ca_channel_bsu"/>
</dbReference>
<dbReference type="NCBIfam" id="TIGR03263">
    <property type="entry name" value="guanyl_kin"/>
    <property type="match status" value="1"/>
</dbReference>
<feature type="domain" description="Guanylate kinase-like" evidence="10">
    <location>
        <begin position="17"/>
        <end position="196"/>
    </location>
</feature>
<comment type="catalytic activity">
    <reaction evidence="9">
        <text>GMP + ATP = GDP + ADP</text>
        <dbReference type="Rhea" id="RHEA:20780"/>
        <dbReference type="ChEBI" id="CHEBI:30616"/>
        <dbReference type="ChEBI" id="CHEBI:58115"/>
        <dbReference type="ChEBI" id="CHEBI:58189"/>
        <dbReference type="ChEBI" id="CHEBI:456216"/>
        <dbReference type="EC" id="2.7.4.8"/>
    </reaction>
</comment>
<evidence type="ECO:0000256" key="6">
    <source>
        <dbReference type="ARBA" id="ARBA00022777"/>
    </source>
</evidence>
<dbReference type="FunFam" id="3.30.63.10:FF:000002">
    <property type="entry name" value="Guanylate kinase 1"/>
    <property type="match status" value="1"/>
</dbReference>
<dbReference type="KEGG" id="pzu:PHZ_c1563"/>
<dbReference type="HAMAP" id="MF_00328">
    <property type="entry name" value="Guanylate_kinase"/>
    <property type="match status" value="1"/>
</dbReference>
<evidence type="ECO:0000256" key="3">
    <source>
        <dbReference type="ARBA" id="ARBA00016296"/>
    </source>
</evidence>
<dbReference type="PANTHER" id="PTHR23117:SF13">
    <property type="entry name" value="GUANYLATE KINASE"/>
    <property type="match status" value="1"/>
</dbReference>
<keyword evidence="9" id="KW-0963">Cytoplasm</keyword>
<feature type="binding site" evidence="9">
    <location>
        <begin position="24"/>
        <end position="31"/>
    </location>
    <ligand>
        <name>ATP</name>
        <dbReference type="ChEBI" id="CHEBI:30616"/>
    </ligand>
</feature>
<sequence length="221" mass="25234">MSPHDEHARPWETVRRGLLLLISSPAGAGKTSLSRRLVADHSDLTLSISATTRDPRPGEEEGREYFFKTRAEFEAMIEAGEFLEWATVNGNYYGTPKTPVIEALEGGHDVLFDIDWQGARQIAEKQPDDSVRVFILPPVWSDLERRLRARAQDSEEIIDARLRLGREEIAHWTEYDYVIVNKNFDRAYADLGHIYRAERMKPGRNPWLPEFVDGLLEDAAG</sequence>
<comment type="function">
    <text evidence="9">Essential for recycling GMP and indirectly, cGMP.</text>
</comment>
<gene>
    <name evidence="9 11" type="primary">gmk</name>
    <name evidence="11" type="ordered locus">PHZ_c1563</name>
</gene>
<proteinExistence type="inferred from homology"/>
<evidence type="ECO:0000256" key="8">
    <source>
        <dbReference type="ARBA" id="ARBA00030128"/>
    </source>
</evidence>
<evidence type="ECO:0000313" key="12">
    <source>
        <dbReference type="Proteomes" id="UP000001868"/>
    </source>
</evidence>
<dbReference type="Proteomes" id="UP000001868">
    <property type="component" value="Chromosome"/>
</dbReference>
<keyword evidence="12" id="KW-1185">Reference proteome</keyword>
<reference evidence="11 12" key="1">
    <citation type="journal article" date="2008" name="BMC Genomics">
        <title>Complete genome of Phenylobacterium zucineum - a novel facultative intracellular bacterium isolated from human erythroleukemia cell line K562.</title>
        <authorList>
            <person name="Luo Y."/>
            <person name="Xu X."/>
            <person name="Ding Z."/>
            <person name="Liu Z."/>
            <person name="Zhang B."/>
            <person name="Yan Z."/>
            <person name="Sun J."/>
            <person name="Hu S."/>
            <person name="Hu X."/>
        </authorList>
    </citation>
    <scope>NUCLEOTIDE SEQUENCE [LARGE SCALE GENOMIC DNA]</scope>
    <source>
        <strain evidence="11 12">HLK1</strain>
    </source>
</reference>
<dbReference type="HOGENOM" id="CLU_001715_1_0_5"/>
<evidence type="ECO:0000256" key="4">
    <source>
        <dbReference type="ARBA" id="ARBA00022679"/>
    </source>
</evidence>
<evidence type="ECO:0000256" key="9">
    <source>
        <dbReference type="HAMAP-Rule" id="MF_00328"/>
    </source>
</evidence>
<dbReference type="InterPro" id="IPR008144">
    <property type="entry name" value="Guanylate_kin-like_dom"/>
</dbReference>
<dbReference type="PANTHER" id="PTHR23117">
    <property type="entry name" value="GUANYLATE KINASE-RELATED"/>
    <property type="match status" value="1"/>
</dbReference>
<evidence type="ECO:0000256" key="5">
    <source>
        <dbReference type="ARBA" id="ARBA00022741"/>
    </source>
</evidence>
<dbReference type="RefSeq" id="WP_012522117.1">
    <property type="nucleotide sequence ID" value="NC_011144.1"/>
</dbReference>
<dbReference type="Gene3D" id="3.30.63.10">
    <property type="entry name" value="Guanylate Kinase phosphate binding domain"/>
    <property type="match status" value="1"/>
</dbReference>
<evidence type="ECO:0000256" key="7">
    <source>
        <dbReference type="ARBA" id="ARBA00022840"/>
    </source>
</evidence>
<dbReference type="GO" id="GO:0004385">
    <property type="term" value="F:GMP kinase activity"/>
    <property type="evidence" value="ECO:0007669"/>
    <property type="project" value="UniProtKB-UniRule"/>
</dbReference>
<comment type="similarity">
    <text evidence="1 9">Belongs to the guanylate kinase family.</text>
</comment>
<protein>
    <recommendedName>
        <fullName evidence="3 9">Guanylate kinase</fullName>
        <ecNumber evidence="2 9">2.7.4.8</ecNumber>
    </recommendedName>
    <alternativeName>
        <fullName evidence="8 9">GMP kinase</fullName>
    </alternativeName>
</protein>
<dbReference type="GO" id="GO:0005524">
    <property type="term" value="F:ATP binding"/>
    <property type="evidence" value="ECO:0007669"/>
    <property type="project" value="UniProtKB-UniRule"/>
</dbReference>
<dbReference type="PROSITE" id="PS50052">
    <property type="entry name" value="GUANYLATE_KINASE_2"/>
    <property type="match status" value="1"/>
</dbReference>
<dbReference type="AlphaFoldDB" id="B4RAG7"/>